<dbReference type="NCBIfam" id="TIGR00199">
    <property type="entry name" value="PncC_domain"/>
    <property type="match status" value="1"/>
</dbReference>
<keyword evidence="5" id="KW-1185">Reference proteome</keyword>
<dbReference type="SUPFAM" id="SSF142433">
    <property type="entry name" value="CinA-like"/>
    <property type="match status" value="1"/>
</dbReference>
<dbReference type="InterPro" id="IPR036653">
    <property type="entry name" value="CinA-like_C"/>
</dbReference>
<evidence type="ECO:0000259" key="1">
    <source>
        <dbReference type="Pfam" id="PF02464"/>
    </source>
</evidence>
<feature type="domain" description="CinA C-terminal" evidence="1">
    <location>
        <begin position="4"/>
        <end position="150"/>
    </location>
</feature>
<protein>
    <recommendedName>
        <fullName evidence="1">CinA C-terminal domain-containing protein</fullName>
    </recommendedName>
</protein>
<proteinExistence type="predicted"/>
<gene>
    <name evidence="2" type="ORF">TUM18999_32210</name>
    <name evidence="3" type="ORF">TUM20286_57280</name>
</gene>
<accession>A0A6J4E5W7</accession>
<evidence type="ECO:0000313" key="5">
    <source>
        <dbReference type="Proteomes" id="UP001054892"/>
    </source>
</evidence>
<evidence type="ECO:0000313" key="3">
    <source>
        <dbReference type="EMBL" id="GJN55976.1"/>
    </source>
</evidence>
<dbReference type="AlphaFoldDB" id="A0A6J4E5W7"/>
<organism evidence="2 4">
    <name type="scientific">Pseudomonas tohonis</name>
    <dbReference type="NCBI Taxonomy" id="2725477"/>
    <lineage>
        <taxon>Bacteria</taxon>
        <taxon>Pseudomonadati</taxon>
        <taxon>Pseudomonadota</taxon>
        <taxon>Gammaproteobacteria</taxon>
        <taxon>Pseudomonadales</taxon>
        <taxon>Pseudomonadaceae</taxon>
        <taxon>Pseudomonas</taxon>
    </lineage>
</organism>
<dbReference type="KEGG" id="ptw:TUM18999_32210"/>
<name>A0A6J4E5W7_9PSED</name>
<dbReference type="InterPro" id="IPR008136">
    <property type="entry name" value="CinA_C"/>
</dbReference>
<dbReference type="EMBL" id="BQKM01000023">
    <property type="protein sequence ID" value="GJN55976.1"/>
    <property type="molecule type" value="Genomic_DNA"/>
</dbReference>
<evidence type="ECO:0000313" key="4">
    <source>
        <dbReference type="Proteomes" id="UP000509383"/>
    </source>
</evidence>
<dbReference type="Proteomes" id="UP001054892">
    <property type="component" value="Unassembled WGS sequence"/>
</dbReference>
<dbReference type="RefSeq" id="WP_173179957.1">
    <property type="nucleotide sequence ID" value="NZ_AP023189.1"/>
</dbReference>
<sequence length="172" mass="18306">MQSVEQVVSFLEKYQLSLVTAESCTGGMMASLLAGVPGCGAVLDRGYVAYSPEAKQQCLGVDPGTIARYGLTSEEVAREMALGALDNSEANVALANTGLAEAEGEMDGLVCFACAMLMDGEPWVVSEHLRFDGERNQVREAAARHGLLQLPYYYERLRQAVAAKLPIEAAGG</sequence>
<dbReference type="Gene3D" id="3.90.950.20">
    <property type="entry name" value="CinA-like"/>
    <property type="match status" value="1"/>
</dbReference>
<dbReference type="Pfam" id="PF02464">
    <property type="entry name" value="CinA"/>
    <property type="match status" value="1"/>
</dbReference>
<evidence type="ECO:0000313" key="2">
    <source>
        <dbReference type="EMBL" id="BCG25030.1"/>
    </source>
</evidence>
<dbReference type="Proteomes" id="UP000509383">
    <property type="component" value="Chromosome"/>
</dbReference>
<dbReference type="EMBL" id="AP023189">
    <property type="protein sequence ID" value="BCG25030.1"/>
    <property type="molecule type" value="Genomic_DNA"/>
</dbReference>
<reference evidence="2 4" key="1">
    <citation type="submission" date="2020-05" db="EMBL/GenBank/DDBJ databases">
        <title>Characterization of novel class B3 metallo-beta-lactamase from novel Pseudomonas species.</title>
        <authorList>
            <person name="Yamada K."/>
            <person name="Aoki K."/>
            <person name="Ishii Y."/>
        </authorList>
    </citation>
    <scope>NUCLEOTIDE SEQUENCE [LARGE SCALE GENOMIC DNA]</scope>
    <source>
        <strain evidence="2 4">TUM18999</strain>
        <strain evidence="3 5">TUM20286</strain>
    </source>
</reference>